<dbReference type="GO" id="GO:0003677">
    <property type="term" value="F:DNA binding"/>
    <property type="evidence" value="ECO:0007669"/>
    <property type="project" value="UniProtKB-UniRule"/>
</dbReference>
<dbReference type="EMBL" id="NPKI01000046">
    <property type="protein sequence ID" value="PAP98435.1"/>
    <property type="molecule type" value="Genomic_DNA"/>
</dbReference>
<organism evidence="6 7">
    <name type="scientific">Mesorhizobium mediterraneum</name>
    <dbReference type="NCBI Taxonomy" id="43617"/>
    <lineage>
        <taxon>Bacteria</taxon>
        <taxon>Pseudomonadati</taxon>
        <taxon>Pseudomonadota</taxon>
        <taxon>Alphaproteobacteria</taxon>
        <taxon>Hyphomicrobiales</taxon>
        <taxon>Phyllobacteriaceae</taxon>
        <taxon>Mesorhizobium</taxon>
    </lineage>
</organism>
<dbReference type="AlphaFoldDB" id="A0AB36R1I6"/>
<feature type="DNA-binding region" description="H-T-H motif" evidence="4">
    <location>
        <begin position="32"/>
        <end position="51"/>
    </location>
</feature>
<dbReference type="Proteomes" id="UP000216215">
    <property type="component" value="Unassembled WGS sequence"/>
</dbReference>
<evidence type="ECO:0000256" key="2">
    <source>
        <dbReference type="ARBA" id="ARBA00023125"/>
    </source>
</evidence>
<feature type="domain" description="HTH tetR-type" evidence="5">
    <location>
        <begin position="9"/>
        <end position="69"/>
    </location>
</feature>
<protein>
    <submittedName>
        <fullName evidence="6">TetR family transcriptional regulator</fullName>
    </submittedName>
</protein>
<dbReference type="PRINTS" id="PR00455">
    <property type="entry name" value="HTHTETR"/>
</dbReference>
<name>A0AB36R1I6_9HYPH</name>
<keyword evidence="7" id="KW-1185">Reference proteome</keyword>
<proteinExistence type="predicted"/>
<accession>A0AB36R1I6</accession>
<keyword evidence="3" id="KW-0804">Transcription</keyword>
<dbReference type="InterPro" id="IPR001647">
    <property type="entry name" value="HTH_TetR"/>
</dbReference>
<dbReference type="Gene3D" id="1.10.10.60">
    <property type="entry name" value="Homeodomain-like"/>
    <property type="match status" value="1"/>
</dbReference>
<evidence type="ECO:0000259" key="5">
    <source>
        <dbReference type="PROSITE" id="PS50977"/>
    </source>
</evidence>
<dbReference type="RefSeq" id="WP_095489176.1">
    <property type="nucleotide sequence ID" value="NZ_CP088151.1"/>
</dbReference>
<evidence type="ECO:0000313" key="6">
    <source>
        <dbReference type="EMBL" id="PAP98435.1"/>
    </source>
</evidence>
<evidence type="ECO:0000256" key="4">
    <source>
        <dbReference type="PROSITE-ProRule" id="PRU00335"/>
    </source>
</evidence>
<gene>
    <name evidence="6" type="ORF">CIT25_32445</name>
</gene>
<dbReference type="PROSITE" id="PS50977">
    <property type="entry name" value="HTH_TETR_2"/>
    <property type="match status" value="1"/>
</dbReference>
<evidence type="ECO:0000256" key="1">
    <source>
        <dbReference type="ARBA" id="ARBA00023015"/>
    </source>
</evidence>
<dbReference type="Pfam" id="PF00440">
    <property type="entry name" value="TetR_N"/>
    <property type="match status" value="1"/>
</dbReference>
<comment type="caution">
    <text evidence="6">The sequence shown here is derived from an EMBL/GenBank/DDBJ whole genome shotgun (WGS) entry which is preliminary data.</text>
</comment>
<dbReference type="InterPro" id="IPR036271">
    <property type="entry name" value="Tet_transcr_reg_TetR-rel_C_sf"/>
</dbReference>
<evidence type="ECO:0000313" key="7">
    <source>
        <dbReference type="Proteomes" id="UP000216215"/>
    </source>
</evidence>
<keyword evidence="2 4" id="KW-0238">DNA-binding</keyword>
<dbReference type="SUPFAM" id="SSF48498">
    <property type="entry name" value="Tetracyclin repressor-like, C-terminal domain"/>
    <property type="match status" value="1"/>
</dbReference>
<dbReference type="PANTHER" id="PTHR47506:SF7">
    <property type="entry name" value="TRANSCRIPTIONAL REGULATORY PROTEIN"/>
    <property type="match status" value="1"/>
</dbReference>
<reference evidence="7" key="1">
    <citation type="submission" date="2017-08" db="EMBL/GenBank/DDBJ databases">
        <title>Mesorhizobium wenxinae sp. nov., a novel rhizobial species isolated from root nodules of chickpea (Cicer arietinum L.).</title>
        <authorList>
            <person name="Zhang J."/>
        </authorList>
    </citation>
    <scope>NUCLEOTIDE SEQUENCE [LARGE SCALE GENOMIC DNA]</scope>
    <source>
        <strain evidence="7">USDA 3392</strain>
    </source>
</reference>
<sequence length="200" mass="21412">MRYEKGRKDASRQRIMDVATERFRSDGIAASGIAGIMGEAGLTNGAFYPHFPSKAALVRESVAAALEVQATQIQELLAAGGLSMAIDTYLSAEHRDNPGKGCASAALLPEIAREPADTRQVYAEHLLKLVRQVAAELTPDARDPEDVAFGVFATLIGTLELSRAVNGTELSDRILEAGSVAAKALLQPRENDKPQERKPS</sequence>
<dbReference type="InterPro" id="IPR009057">
    <property type="entry name" value="Homeodomain-like_sf"/>
</dbReference>
<evidence type="ECO:0000256" key="3">
    <source>
        <dbReference type="ARBA" id="ARBA00023163"/>
    </source>
</evidence>
<dbReference type="SUPFAM" id="SSF46689">
    <property type="entry name" value="Homeodomain-like"/>
    <property type="match status" value="1"/>
</dbReference>
<keyword evidence="1" id="KW-0805">Transcription regulation</keyword>
<dbReference type="PANTHER" id="PTHR47506">
    <property type="entry name" value="TRANSCRIPTIONAL REGULATORY PROTEIN"/>
    <property type="match status" value="1"/>
</dbReference>
<dbReference type="Gene3D" id="1.10.357.10">
    <property type="entry name" value="Tetracycline Repressor, domain 2"/>
    <property type="match status" value="1"/>
</dbReference>